<feature type="domain" description="K Homology" evidence="4">
    <location>
        <begin position="358"/>
        <end position="431"/>
    </location>
</feature>
<evidence type="ECO:0000259" key="4">
    <source>
        <dbReference type="SMART" id="SM00322"/>
    </source>
</evidence>
<reference evidence="6" key="1">
    <citation type="journal article" date="2009" name="Science">
        <title>The B73 maize genome: complexity, diversity, and dynamics.</title>
        <authorList>
            <person name="Schnable P.S."/>
            <person name="Ware D."/>
            <person name="Fulton R.S."/>
            <person name="Stein J.C."/>
            <person name="Wei F."/>
            <person name="Pasternak S."/>
            <person name="Liang C."/>
            <person name="Zhang J."/>
            <person name="Fulton L."/>
            <person name="Graves T.A."/>
            <person name="Minx P."/>
            <person name="Reily A.D."/>
            <person name="Courtney L."/>
            <person name="Kruchowski S.S."/>
            <person name="Tomlinson C."/>
            <person name="Strong C."/>
            <person name="Delehaunty K."/>
            <person name="Fronick C."/>
            <person name="Courtney B."/>
            <person name="Rock S.M."/>
            <person name="Belter E."/>
            <person name="Du F."/>
            <person name="Kim K."/>
            <person name="Abbott R.M."/>
            <person name="Cotton M."/>
            <person name="Levy A."/>
            <person name="Marchetto P."/>
            <person name="Ochoa K."/>
            <person name="Jackson S.M."/>
            <person name="Gillam B."/>
            <person name="Chen W."/>
            <person name="Yan L."/>
            <person name="Higginbotham J."/>
            <person name="Cardenas M."/>
            <person name="Waligorski J."/>
            <person name="Applebaum E."/>
            <person name="Phelps L."/>
            <person name="Falcone J."/>
            <person name="Kanchi K."/>
            <person name="Thane T."/>
            <person name="Scimone A."/>
            <person name="Thane N."/>
            <person name="Henke J."/>
            <person name="Wang T."/>
            <person name="Ruppert J."/>
            <person name="Shah N."/>
            <person name="Rotter K."/>
            <person name="Hodges J."/>
            <person name="Ingenthron E."/>
            <person name="Cordes M."/>
            <person name="Kohlberg S."/>
            <person name="Sgro J."/>
            <person name="Delgado B."/>
            <person name="Mead K."/>
            <person name="Chinwalla A."/>
            <person name="Leonard S."/>
            <person name="Crouse K."/>
            <person name="Collura K."/>
            <person name="Kudrna D."/>
            <person name="Currie J."/>
            <person name="He R."/>
            <person name="Angelova A."/>
            <person name="Rajasekar S."/>
            <person name="Mueller T."/>
            <person name="Lomeli R."/>
            <person name="Scara G."/>
            <person name="Ko A."/>
            <person name="Delaney K."/>
            <person name="Wissotski M."/>
            <person name="Lopez G."/>
            <person name="Campos D."/>
            <person name="Braidotti M."/>
            <person name="Ashley E."/>
            <person name="Golser W."/>
            <person name="Kim H."/>
            <person name="Lee S."/>
            <person name="Lin J."/>
            <person name="Dujmic Z."/>
            <person name="Kim W."/>
            <person name="Talag J."/>
            <person name="Zuccolo A."/>
            <person name="Fan C."/>
            <person name="Sebastian A."/>
            <person name="Kramer M."/>
            <person name="Spiegel L."/>
            <person name="Nascimento L."/>
            <person name="Zutavern T."/>
            <person name="Miller B."/>
            <person name="Ambroise C."/>
            <person name="Muller S."/>
            <person name="Spooner W."/>
            <person name="Narechania A."/>
            <person name="Ren L."/>
            <person name="Wei S."/>
            <person name="Kumari S."/>
            <person name="Faga B."/>
            <person name="Levy M.J."/>
            <person name="McMahan L."/>
            <person name="Van Buren P."/>
            <person name="Vaughn M.W."/>
            <person name="Ying K."/>
            <person name="Yeh C.-T."/>
            <person name="Emrich S.J."/>
            <person name="Jia Y."/>
            <person name="Kalyanaraman A."/>
            <person name="Hsia A.-P."/>
            <person name="Barbazuk W.B."/>
            <person name="Baucom R.S."/>
            <person name="Brutnell T.P."/>
            <person name="Carpita N.C."/>
            <person name="Chaparro C."/>
            <person name="Chia J.-M."/>
            <person name="Deragon J.-M."/>
            <person name="Estill J.C."/>
            <person name="Fu Y."/>
            <person name="Jeddeloh J.A."/>
            <person name="Han Y."/>
            <person name="Lee H."/>
            <person name="Li P."/>
            <person name="Lisch D.R."/>
            <person name="Liu S."/>
            <person name="Liu Z."/>
            <person name="Nagel D.H."/>
            <person name="McCann M.C."/>
            <person name="SanMiguel P."/>
            <person name="Myers A.M."/>
            <person name="Nettleton D."/>
            <person name="Nguyen J."/>
            <person name="Penning B.W."/>
            <person name="Ponnala L."/>
            <person name="Schneider K.L."/>
            <person name="Schwartz D.C."/>
            <person name="Sharma A."/>
            <person name="Soderlund C."/>
            <person name="Springer N.M."/>
            <person name="Sun Q."/>
            <person name="Wang H."/>
            <person name="Waterman M."/>
            <person name="Westerman R."/>
            <person name="Wolfgruber T.K."/>
            <person name="Yang L."/>
            <person name="Yu Y."/>
            <person name="Zhang L."/>
            <person name="Zhou S."/>
            <person name="Zhu Q."/>
            <person name="Bennetzen J.L."/>
            <person name="Dawe R.K."/>
            <person name="Jiang J."/>
            <person name="Jiang N."/>
            <person name="Presting G.G."/>
            <person name="Wessler S.R."/>
            <person name="Aluru S."/>
            <person name="Martienssen R.A."/>
            <person name="Clifton S.W."/>
            <person name="McCombie W.R."/>
            <person name="Wing R.A."/>
            <person name="Wilson R.K."/>
        </authorList>
    </citation>
    <scope>NUCLEOTIDE SEQUENCE [LARGE SCALE GENOMIC DNA]</scope>
    <source>
        <strain evidence="6">cv. B73</strain>
    </source>
</reference>
<keyword evidence="1" id="KW-0677">Repeat</keyword>
<name>A0A804NZ76_MAIZE</name>
<dbReference type="GO" id="GO:0003729">
    <property type="term" value="F:mRNA binding"/>
    <property type="evidence" value="ECO:0000318"/>
    <property type="project" value="GO_Central"/>
</dbReference>
<dbReference type="PANTHER" id="PTHR10288">
    <property type="entry name" value="KH DOMAIN CONTAINING RNA BINDING PROTEIN"/>
    <property type="match status" value="1"/>
</dbReference>
<dbReference type="InParanoid" id="A0A804NZ76"/>
<evidence type="ECO:0000256" key="2">
    <source>
        <dbReference type="PROSITE-ProRule" id="PRU00117"/>
    </source>
</evidence>
<feature type="region of interest" description="Disordered" evidence="3">
    <location>
        <begin position="215"/>
        <end position="287"/>
    </location>
</feature>
<feature type="compositionally biased region" description="Basic and acidic residues" evidence="3">
    <location>
        <begin position="122"/>
        <end position="138"/>
    </location>
</feature>
<feature type="domain" description="K Homology" evidence="4">
    <location>
        <begin position="453"/>
        <end position="515"/>
    </location>
</feature>
<dbReference type="Proteomes" id="UP000007305">
    <property type="component" value="Chromosome 4"/>
</dbReference>
<keyword evidence="6" id="KW-1185">Reference proteome</keyword>
<dbReference type="InterPro" id="IPR004088">
    <property type="entry name" value="KH_dom_type_1"/>
</dbReference>
<evidence type="ECO:0000256" key="3">
    <source>
        <dbReference type="SAM" id="MobiDB-lite"/>
    </source>
</evidence>
<dbReference type="Gramene" id="Zm00001eb197270_T001">
    <property type="protein sequence ID" value="Zm00001eb197270_P001"/>
    <property type="gene ID" value="Zm00001eb197270"/>
</dbReference>
<accession>A0A804NZ76</accession>
<protein>
    <recommendedName>
        <fullName evidence="4">K Homology domain-containing protein</fullName>
    </recommendedName>
</protein>
<dbReference type="GO" id="GO:0010468">
    <property type="term" value="P:regulation of gene expression"/>
    <property type="evidence" value="ECO:0000318"/>
    <property type="project" value="GO_Central"/>
</dbReference>
<dbReference type="Pfam" id="PF00013">
    <property type="entry name" value="KH_1"/>
    <property type="match status" value="2"/>
</dbReference>
<dbReference type="Gene3D" id="3.30.1370.10">
    <property type="entry name" value="K Homology domain, type 1"/>
    <property type="match status" value="2"/>
</dbReference>
<reference evidence="5" key="3">
    <citation type="submission" date="2021-05" db="UniProtKB">
        <authorList>
            <consortium name="EnsemblPlants"/>
        </authorList>
    </citation>
    <scope>IDENTIFICATION</scope>
    <source>
        <strain evidence="5">cv. B73</strain>
    </source>
</reference>
<dbReference type="InterPro" id="IPR004087">
    <property type="entry name" value="KH_dom"/>
</dbReference>
<dbReference type="GO" id="GO:0005737">
    <property type="term" value="C:cytoplasm"/>
    <property type="evidence" value="ECO:0000318"/>
    <property type="project" value="GO_Central"/>
</dbReference>
<evidence type="ECO:0000256" key="1">
    <source>
        <dbReference type="ARBA" id="ARBA00022737"/>
    </source>
</evidence>
<proteinExistence type="predicted"/>
<sequence>MSGSKGTTGTVEVDAPTFSAFHLPCADLLVVLISRRSARRVNHRLAEKEIVVVLSSASAASIESSVAVVDHLTSLVSHLHETSRASDLKMSEGDATQLALEKGSPQVSNDDGSSSPATVHKLKVDTEDAGSKIESPTPEKLESRSKWVVYFAGMNRSQRSRSIELLEKHKDLLNLFNRMESSIRLLRLRKRMATFNNIATQVEILAKRGQCRLPPLPTRTRNCLPHRPAVLRTPAPQPPRNPRSKARTRNGLPSSARSPRTPLRIPPRTSCHPRSGSARRDPGAQDGTTWIWRVGSVDNNVKFWDLETFELIGSSGPEDDAAEREMAIMRAKALAATPPTQQQLMASSYPFSLSPKGGGTSKKIENPNGRVGVIIGKAGETIRYIQLQSGAKIQVTRDHEAEPGALTRQVELSGKPEQISKAEQLIKEVLAEADAGSSGARSGGRKYNATQQGAETYQMKIANNKVGLIIRKGGETIKSMQTKSGARIQGNFNLIISYNSTNNHGVYDESEQSIPVLTQAGSVQKANSVQVP</sequence>
<evidence type="ECO:0000313" key="6">
    <source>
        <dbReference type="Proteomes" id="UP000007305"/>
    </source>
</evidence>
<keyword evidence="2" id="KW-0694">RNA-binding</keyword>
<dbReference type="EnsemblPlants" id="Zm00001eb197270_T001">
    <property type="protein sequence ID" value="Zm00001eb197270_P001"/>
    <property type="gene ID" value="Zm00001eb197270"/>
</dbReference>
<feature type="region of interest" description="Disordered" evidence="3">
    <location>
        <begin position="102"/>
        <end position="138"/>
    </location>
</feature>
<dbReference type="AlphaFoldDB" id="A0A804NZ76"/>
<reference evidence="5" key="2">
    <citation type="submission" date="2019-07" db="EMBL/GenBank/DDBJ databases">
        <authorList>
            <person name="Seetharam A."/>
            <person name="Woodhouse M."/>
            <person name="Cannon E."/>
        </authorList>
    </citation>
    <scope>NUCLEOTIDE SEQUENCE [LARGE SCALE GENOMIC DNA]</scope>
    <source>
        <strain evidence="5">cv. B73</strain>
    </source>
</reference>
<dbReference type="SMART" id="SM00322">
    <property type="entry name" value="KH"/>
    <property type="match status" value="2"/>
</dbReference>
<dbReference type="SUPFAM" id="SSF46785">
    <property type="entry name" value="Winged helix' DNA-binding domain"/>
    <property type="match status" value="1"/>
</dbReference>
<feature type="compositionally biased region" description="Polar residues" evidence="3">
    <location>
        <begin position="105"/>
        <end position="117"/>
    </location>
</feature>
<dbReference type="PROSITE" id="PS50084">
    <property type="entry name" value="KH_TYPE_1"/>
    <property type="match status" value="2"/>
</dbReference>
<dbReference type="InterPro" id="IPR036390">
    <property type="entry name" value="WH_DNA-bd_sf"/>
</dbReference>
<dbReference type="InterPro" id="IPR036612">
    <property type="entry name" value="KH_dom_type_1_sf"/>
</dbReference>
<dbReference type="SUPFAM" id="SSF54791">
    <property type="entry name" value="Eukaryotic type KH-domain (KH-domain type I)"/>
    <property type="match status" value="2"/>
</dbReference>
<evidence type="ECO:0000313" key="5">
    <source>
        <dbReference type="EnsemblPlants" id="Zm00001eb197270_P001"/>
    </source>
</evidence>
<organism evidence="5 6">
    <name type="scientific">Zea mays</name>
    <name type="common">Maize</name>
    <dbReference type="NCBI Taxonomy" id="4577"/>
    <lineage>
        <taxon>Eukaryota</taxon>
        <taxon>Viridiplantae</taxon>
        <taxon>Streptophyta</taxon>
        <taxon>Embryophyta</taxon>
        <taxon>Tracheophyta</taxon>
        <taxon>Spermatophyta</taxon>
        <taxon>Magnoliopsida</taxon>
        <taxon>Liliopsida</taxon>
        <taxon>Poales</taxon>
        <taxon>Poaceae</taxon>
        <taxon>PACMAD clade</taxon>
        <taxon>Panicoideae</taxon>
        <taxon>Andropogonodae</taxon>
        <taxon>Andropogoneae</taxon>
        <taxon>Tripsacinae</taxon>
        <taxon>Zea</taxon>
    </lineage>
</organism>